<reference evidence="6" key="2">
    <citation type="journal article" date="2016" name="Mol. Ecol.">
        <title>Population genomics of the filarial nematode parasite Wuchereria bancrofti from mosquitoes.</title>
        <authorList>
            <person name="Small S.T."/>
            <person name="Reimer L.J."/>
            <person name="Tisch D.J."/>
            <person name="King C.L."/>
            <person name="Christensen B.M."/>
            <person name="Siba P.M."/>
            <person name="Kazura J.W."/>
            <person name="Serre D."/>
            <person name="Zimmerman P.A."/>
        </authorList>
    </citation>
    <scope>NUCLEOTIDE SEQUENCE</scope>
    <source>
        <strain evidence="6">pt0022</strain>
    </source>
</reference>
<comment type="similarity">
    <text evidence="1">Belongs to the stanniocalcin family.</text>
</comment>
<evidence type="ECO:0000256" key="3">
    <source>
        <dbReference type="ARBA" id="ARBA00022702"/>
    </source>
</evidence>
<organism evidence="6 7">
    <name type="scientific">Wuchereria bancrofti</name>
    <dbReference type="NCBI Taxonomy" id="6293"/>
    <lineage>
        <taxon>Eukaryota</taxon>
        <taxon>Metazoa</taxon>
        <taxon>Ecdysozoa</taxon>
        <taxon>Nematoda</taxon>
        <taxon>Chromadorea</taxon>
        <taxon>Rhabditida</taxon>
        <taxon>Spirurina</taxon>
        <taxon>Spiruromorpha</taxon>
        <taxon>Filarioidea</taxon>
        <taxon>Onchocercidae</taxon>
        <taxon>Wuchereria</taxon>
    </lineage>
</organism>
<proteinExistence type="inferred from homology"/>
<feature type="compositionally biased region" description="Basic and acidic residues" evidence="5">
    <location>
        <begin position="10"/>
        <end position="20"/>
    </location>
</feature>
<keyword evidence="4" id="KW-1015">Disulfide bond</keyword>
<name>A0AAF5PHY5_WUCBA</name>
<evidence type="ECO:0000313" key="6">
    <source>
        <dbReference type="Proteomes" id="UP000093561"/>
    </source>
</evidence>
<dbReference type="GO" id="GO:0005179">
    <property type="term" value="F:hormone activity"/>
    <property type="evidence" value="ECO:0007669"/>
    <property type="project" value="UniProtKB-KW"/>
</dbReference>
<dbReference type="PANTHER" id="PTHR11245:SF6">
    <property type="entry name" value="DUF19 DOMAIN-CONTAINING PROTEIN"/>
    <property type="match status" value="1"/>
</dbReference>
<dbReference type="GO" id="GO:0005615">
    <property type="term" value="C:extracellular space"/>
    <property type="evidence" value="ECO:0007669"/>
    <property type="project" value="TreeGrafter"/>
</dbReference>
<evidence type="ECO:0000256" key="1">
    <source>
        <dbReference type="ARBA" id="ARBA00008693"/>
    </source>
</evidence>
<dbReference type="GO" id="GO:0006874">
    <property type="term" value="P:intracellular calcium ion homeostasis"/>
    <property type="evidence" value="ECO:0007669"/>
    <property type="project" value="TreeGrafter"/>
</dbReference>
<dbReference type="Proteomes" id="UP000093561">
    <property type="component" value="Unassembled WGS sequence"/>
</dbReference>
<evidence type="ECO:0000256" key="2">
    <source>
        <dbReference type="ARBA" id="ARBA00011748"/>
    </source>
</evidence>
<feature type="region of interest" description="Disordered" evidence="5">
    <location>
        <begin position="1"/>
        <end position="20"/>
    </location>
</feature>
<reference evidence="6" key="1">
    <citation type="submission" date="2015-03" db="EMBL/GenBank/DDBJ databases">
        <title>Wuchereria bancrofti Genome Sequencing Papua New Guinea Strain.</title>
        <authorList>
            <person name="Small S.T."/>
            <person name="Serre D."/>
            <person name="Zimmerman P.A."/>
        </authorList>
    </citation>
    <scope>NUCLEOTIDE SEQUENCE [LARGE SCALE GENOMIC DNA]</scope>
    <source>
        <strain evidence="6">pt0022</strain>
    </source>
</reference>
<reference evidence="7" key="3">
    <citation type="submission" date="2024-02" db="UniProtKB">
        <authorList>
            <consortium name="WormBaseParasite"/>
        </authorList>
    </citation>
    <scope>IDENTIFICATION</scope>
    <source>
        <strain evidence="7">pt0022</strain>
    </source>
</reference>
<dbReference type="PANTHER" id="PTHR11245">
    <property type="entry name" value="STANNIOCALCIN"/>
    <property type="match status" value="1"/>
</dbReference>
<evidence type="ECO:0000256" key="4">
    <source>
        <dbReference type="ARBA" id="ARBA00023157"/>
    </source>
</evidence>
<evidence type="ECO:0000313" key="7">
    <source>
        <dbReference type="WBParaSite" id="mrna-Wban_00896"/>
    </source>
</evidence>
<dbReference type="InterPro" id="IPR004978">
    <property type="entry name" value="Stanniocalcin"/>
</dbReference>
<comment type="subunit">
    <text evidence="2">Homodimer; disulfide-linked.</text>
</comment>
<sequence length="1066" mass="119433">MVSKRVTKRLNKEPENGEISKRRRKTLGFTPFKQVEIPASWKLDLRKLREAVLTSVSHCHYDDPYKRERLGNAVFEALSGQKTMKAAATAHKVPFTTLQTYFHRSRARMAKIMSDDDNALLEQIPISVPLTLSSSDMDNALAEEKSPVEFKKSKRLDALLDVLVSRVVASDACINGTLPPSDFASRKLGSSKRKPKEVHRITPATATENENLVDFESPNWLTDRSETIQNGLPKSSTIKSIAAKYSKEEVMVIIRSAISNSSLDEKTKKSVEGIIDGILDKSLNIDDMCAFLTLGPAFAKSSVYRVEQNLDIPDRMLHKSEVDFDEATENHNHVPRLSSELGNYERLGKVGKCVNEVYRFSHYPALQEEALHKAVAMVIRGEYSVSGAASIMELPASTVHPYVHRARAALEIFLPQQAETLDRETAADECIQRNGSVSEEVEIVISSLMKIPSYDPEAQKNFHDALSEVLTKDVPVEEVSSKYGIAVGTFQPYITKARVLLGQSPYPTSSNIKEISTELGAKLSNSSEEYVDEENNFNKMLTNTEFLLRNISTSDTVFTIAATVQPNMADFSKHESRYNAGNILTKTGESINDSPHTEHFLSGAVSGLNSSSNESDDASHIQSDEVEIRSRCGKRIENINSTSSEEIESSTKNTIALHSEIGSDGSDDEFDGFPRSIRGVTKLLSDTKLDKLSTKNYAGTPENLAIKIDKVLRQYRFRGDRRKMRNGILEVLYQSKTLSEACKGNSLAPTTLSTYVRLVKVLINTEKTGLKGKSAATSYSSKVTLANVENGQDSSILSADSANNGYFEQLKKVNRILPMDSPSLAEEDTKSGAEPLVQNVDVMLLHTKPIINNLESFYKVLIAYLIEQQYRRSEEAQEKMRASLEYVLLDGLSVAEALKVHKDPTEHVLQVYLSRCREVNRCIKTEFSNFKSNIIRAIRRNFVNGKQDVGAVQMHNNTTRVAKNNTIKRFNKRLQNKEDNQLMTTEPTVGNLKHLNLIFSEDFRRPLYDYLKKLNGVNFPIEDSLIVGLAKMIVNGFPVSKQIFFADTVWDEWLSNYRKEYPEFEG</sequence>
<dbReference type="AlphaFoldDB" id="A0AAF5PHY5"/>
<keyword evidence="3" id="KW-0372">Hormone</keyword>
<dbReference type="WBParaSite" id="mrna-Wban_00896">
    <property type="protein sequence ID" value="mrna-Wban_00896"/>
    <property type="gene ID" value="Wban_00896"/>
</dbReference>
<evidence type="ECO:0000256" key="5">
    <source>
        <dbReference type="SAM" id="MobiDB-lite"/>
    </source>
</evidence>
<accession>A0AAF5PHY5</accession>
<protein>
    <recommendedName>
        <fullName evidence="8">HTH psq-type domain-containing protein</fullName>
    </recommendedName>
</protein>
<evidence type="ECO:0008006" key="8">
    <source>
        <dbReference type="Google" id="ProtNLM"/>
    </source>
</evidence>